<dbReference type="InterPro" id="IPR001650">
    <property type="entry name" value="Helicase_C-like"/>
</dbReference>
<dbReference type="InterPro" id="IPR014001">
    <property type="entry name" value="Helicase_ATP-bd"/>
</dbReference>
<dbReference type="SMART" id="SM00490">
    <property type="entry name" value="HELICc"/>
    <property type="match status" value="1"/>
</dbReference>
<evidence type="ECO:0000259" key="5">
    <source>
        <dbReference type="PROSITE" id="PS51194"/>
    </source>
</evidence>
<evidence type="ECO:0000259" key="3">
    <source>
        <dbReference type="PROSITE" id="PS50966"/>
    </source>
</evidence>
<reference evidence="6 7" key="1">
    <citation type="submission" date="2018-08" db="EMBL/GenBank/DDBJ databases">
        <title>A genome reference for cultivated species of the human gut microbiota.</title>
        <authorList>
            <person name="Zou Y."/>
            <person name="Xue W."/>
            <person name="Luo G."/>
        </authorList>
    </citation>
    <scope>NUCLEOTIDE SEQUENCE [LARGE SCALE GENOMIC DNA]</scope>
    <source>
        <strain evidence="6 7">AF45-17</strain>
    </source>
</reference>
<protein>
    <recommendedName>
        <fullName evidence="8">Helicase</fullName>
    </recommendedName>
</protein>
<dbReference type="PROSITE" id="PS51194">
    <property type="entry name" value="HELICASE_CTER"/>
    <property type="match status" value="1"/>
</dbReference>
<dbReference type="InterPro" id="IPR000330">
    <property type="entry name" value="SNF2_N"/>
</dbReference>
<feature type="domain" description="Helicase ATP-binding" evidence="4">
    <location>
        <begin position="642"/>
        <end position="819"/>
    </location>
</feature>
<dbReference type="CDD" id="cd18793">
    <property type="entry name" value="SF2_C_SNF"/>
    <property type="match status" value="1"/>
</dbReference>
<dbReference type="Gene3D" id="3.40.50.300">
    <property type="entry name" value="P-loop containing nucleotide triphosphate hydrolases"/>
    <property type="match status" value="1"/>
</dbReference>
<dbReference type="Proteomes" id="UP000260773">
    <property type="component" value="Unassembled WGS sequence"/>
</dbReference>
<gene>
    <name evidence="6" type="ORF">DW070_11610</name>
</gene>
<evidence type="ECO:0000256" key="2">
    <source>
        <dbReference type="PROSITE-ProRule" id="PRU00325"/>
    </source>
</evidence>
<dbReference type="SUPFAM" id="SSF52540">
    <property type="entry name" value="P-loop containing nucleoside triphosphate hydrolases"/>
    <property type="match status" value="2"/>
</dbReference>
<keyword evidence="2" id="KW-0862">Zinc</keyword>
<dbReference type="PANTHER" id="PTHR10799">
    <property type="entry name" value="SNF2/RAD54 HELICASE FAMILY"/>
    <property type="match status" value="1"/>
</dbReference>
<dbReference type="InterPro" id="IPR038718">
    <property type="entry name" value="SNF2-like_sf"/>
</dbReference>
<keyword evidence="1" id="KW-0378">Hydrolase</keyword>
<name>A0A3E2TN20_9FIRM</name>
<dbReference type="InterPro" id="IPR013663">
    <property type="entry name" value="Helicase_SWF/SNF/SWI_bac"/>
</dbReference>
<dbReference type="PROSITE" id="PS51192">
    <property type="entry name" value="HELICASE_ATP_BIND_1"/>
    <property type="match status" value="1"/>
</dbReference>
<dbReference type="SMART" id="SM00487">
    <property type="entry name" value="DEXDc"/>
    <property type="match status" value="1"/>
</dbReference>
<dbReference type="GO" id="GO:0008270">
    <property type="term" value="F:zinc ion binding"/>
    <property type="evidence" value="ECO:0007669"/>
    <property type="project" value="UniProtKB-KW"/>
</dbReference>
<dbReference type="EMBL" id="QVEP01000030">
    <property type="protein sequence ID" value="RGB78558.1"/>
    <property type="molecule type" value="Genomic_DNA"/>
</dbReference>
<accession>A0A3E2TN20</accession>
<dbReference type="InterPro" id="IPR007527">
    <property type="entry name" value="Znf_SWIM"/>
</dbReference>
<feature type="domain" description="SWIM-type" evidence="3">
    <location>
        <begin position="60"/>
        <end position="99"/>
    </location>
</feature>
<evidence type="ECO:0000256" key="1">
    <source>
        <dbReference type="ARBA" id="ARBA00022801"/>
    </source>
</evidence>
<evidence type="ECO:0000313" key="7">
    <source>
        <dbReference type="Proteomes" id="UP000260773"/>
    </source>
</evidence>
<keyword evidence="2" id="KW-0479">Metal-binding</keyword>
<evidence type="ECO:0000313" key="6">
    <source>
        <dbReference type="EMBL" id="RGB78558.1"/>
    </source>
</evidence>
<evidence type="ECO:0008006" key="8">
    <source>
        <dbReference type="Google" id="ProtNLM"/>
    </source>
</evidence>
<dbReference type="Pfam" id="PF00176">
    <property type="entry name" value="SNF2-rel_dom"/>
    <property type="match status" value="1"/>
</dbReference>
<keyword evidence="2" id="KW-0863">Zinc-finger</keyword>
<proteinExistence type="predicted"/>
<dbReference type="Pfam" id="PF00271">
    <property type="entry name" value="Helicase_C"/>
    <property type="match status" value="1"/>
</dbReference>
<dbReference type="CDD" id="cd18012">
    <property type="entry name" value="DEXQc_arch_SWI2_SNF2"/>
    <property type="match status" value="1"/>
</dbReference>
<dbReference type="GO" id="GO:0016787">
    <property type="term" value="F:hydrolase activity"/>
    <property type="evidence" value="ECO:0007669"/>
    <property type="project" value="UniProtKB-KW"/>
</dbReference>
<dbReference type="Gene3D" id="3.40.50.10810">
    <property type="entry name" value="Tandem AAA-ATPase domain"/>
    <property type="match status" value="1"/>
</dbReference>
<dbReference type="InterPro" id="IPR049730">
    <property type="entry name" value="SNF2/RAD54-like_C"/>
</dbReference>
<dbReference type="Pfam" id="PF08455">
    <property type="entry name" value="SNF2_assoc"/>
    <property type="match status" value="1"/>
</dbReference>
<dbReference type="FunFam" id="3.40.50.300:FF:000533">
    <property type="entry name" value="Helicase, Snf2 family"/>
    <property type="match status" value="1"/>
</dbReference>
<dbReference type="InterPro" id="IPR027417">
    <property type="entry name" value="P-loop_NTPase"/>
</dbReference>
<organism evidence="6 7">
    <name type="scientific">Coprococcus catus</name>
    <dbReference type="NCBI Taxonomy" id="116085"/>
    <lineage>
        <taxon>Bacteria</taxon>
        <taxon>Bacillati</taxon>
        <taxon>Bacillota</taxon>
        <taxon>Clostridia</taxon>
        <taxon>Lachnospirales</taxon>
        <taxon>Lachnospiraceae</taxon>
        <taxon>Coprococcus</taxon>
    </lineage>
</organism>
<sequence length="1107" mass="126987">MAITRMTVIKAASDADYRKGQDIFLIDKRIRNFETDINTLTHTPMITATVLDADGTEHETQVSIDEEESQIIGSLCSCPDFYQAQGICCHCVAILLKYISRRHIQASFPAKNQNRISQNLIETYIQQSSGIHYTAESSDVKGQIELEPILHKQYKRLSVDFKVGTHKKYVIKDLLEFARLVREHELFQYGKNLKFFHEPEAFTPESRKLLSFIMQRIEEYEYHFRYVQDSTYRFQTIKPLRELPLSPTAIDTFLNLMLGRTLQFRLADQTQTIRVLDCDPLLTLSLKSEDNSTYKLTIDNCLILSGASTFWILKDKTLYRCSENFRKDMQPYLTELNRQKTQEMILSEKQLRPFYGSVLKRLQAHTDFQTNGIDLSGYEPPEAHFSIYLDHPSDQIFSCSAYAQYNEETFSLATPISPEDGFRDATMENKVLTAIQSYFHPVMALEDEKAPEVDGDFIIDHDDTAAFLFLEQGLPQFYELAEVFISSNMKRVRILSAPKAAIGVSVSHGLLTLDIHSDHLPYDELAGILNSYRRRQKYYKLKSGEFLKLENNSLSVLSELADGLRLSEKDIANGQMTVPLYRASYIDAVLTSHNNDIQSHRDRYFKSLIRDMKSVADSDYEVPDAMKPILRDYQKTGYRWLCTIAQLGFGGILADDMGLGKTLQIITLLEHARLEAISKTVDLTETASHTACPSPVNLIVCPSSLVYNWDSEIEHFAPNLKTLLITGTAQERQELLTHYADYDVLITSYDMLKRDIASYDKLHFHYQIIDEAQYIKNHRTQAARSVCSIHSVTRFALTGTPIENRLSELWSIFEYLMPGFLYPYAYFRSELEQPIVENKDQIAATRLQQLVRPFIMRRLKTDVLKELPDKLEHAVYAQMTDEQDKLYTANALKLQKDLEQQSDSMFKTSKIQILAELTKLRQLCCDPSLIYQNYHGGSAKLDTCIQLIENAMAGGHKILLFSQFTSMLDVIERRLKTEHILYYRLDGSTKSEQRTRLVNAFNENKIPVFLISLKAGGTGLNLTGADIVIHYDPWWNAAAQNQATDRAHRIGQTHTVTVYKLIARHTIEEKILELQENKKALSDQILSEEGVTASQLTKEELLQILQN</sequence>
<feature type="domain" description="Helicase C-terminal" evidence="5">
    <location>
        <begin position="943"/>
        <end position="1102"/>
    </location>
</feature>
<evidence type="ECO:0000259" key="4">
    <source>
        <dbReference type="PROSITE" id="PS51192"/>
    </source>
</evidence>
<comment type="caution">
    <text evidence="6">The sequence shown here is derived from an EMBL/GenBank/DDBJ whole genome shotgun (WGS) entry which is preliminary data.</text>
</comment>
<dbReference type="AlphaFoldDB" id="A0A3E2TN20"/>
<dbReference type="PROSITE" id="PS50966">
    <property type="entry name" value="ZF_SWIM"/>
    <property type="match status" value="1"/>
</dbReference>
<dbReference type="GO" id="GO:0005524">
    <property type="term" value="F:ATP binding"/>
    <property type="evidence" value="ECO:0007669"/>
    <property type="project" value="InterPro"/>
</dbReference>
<dbReference type="PROSITE" id="PS50096">
    <property type="entry name" value="IQ"/>
    <property type="match status" value="1"/>
</dbReference>